<dbReference type="PROSITE" id="PS51781">
    <property type="entry name" value="SH3B"/>
    <property type="match status" value="2"/>
</dbReference>
<dbReference type="InterPro" id="IPR001579">
    <property type="entry name" value="Glyco_hydro_18_chit_AS"/>
</dbReference>
<dbReference type="InterPro" id="IPR026444">
    <property type="entry name" value="Secre_tail"/>
</dbReference>
<keyword evidence="1 3" id="KW-0378">Hydrolase</keyword>
<evidence type="ECO:0000313" key="6">
    <source>
        <dbReference type="EMBL" id="KUK88285.1"/>
    </source>
</evidence>
<dbReference type="Pfam" id="PF00704">
    <property type="entry name" value="Glyco_hydro_18"/>
    <property type="match status" value="1"/>
</dbReference>
<dbReference type="SUPFAM" id="SSF51445">
    <property type="entry name" value="(Trans)glycosidases"/>
    <property type="match status" value="1"/>
</dbReference>
<accession>A0A117M7A9</accession>
<dbReference type="InterPro" id="IPR001223">
    <property type="entry name" value="Glyco_hydro18_cat"/>
</dbReference>
<evidence type="ECO:0000256" key="1">
    <source>
        <dbReference type="ARBA" id="ARBA00022801"/>
    </source>
</evidence>
<name>A0A117M7A9_UNCT6</name>
<sequence>MLKKIFLFLFLLLNLKLFPSIHQDEYFLNLKSAYFGSPTNLSEKLVDKKEKGLHYNYYGYLPYWIDTLYYSNFQYELLTHISYFSVNVNTDGSCGLIPNPSYFTKIYNESHKRGIRIHLTFTLFGTTSVSTLLNSKSSRENCISNILNYVDLYNLDGVNLDFEFVSSSLRDSFNLFIMQLADSLHNRFSTRRELYIAVPPVYQWYPGYDYYSISSFSDGLFVMCYDYHWSGSSEAGPVSPTFNSTFWGYYAFNTSISDLIGIGVDPSKIIAGIPYYGYDWPTESDTLKSKTIGTGSSVIFKNAKNNASIYGRKFDEYSKVPYYTYLSTNYHQCFYDDSASIRYKLGIVKDKKLQGAGCWALGYDDGAIDLWSVLREELFLTAPLKHFVVKVNTTNLNIRTGPSTSYDILNVSNYGETFVAFDYDGYWYKIYYPSASFPYYAYIYGGDGLNIKYLEGDNFFKVARITASLLNVRSGASTTYPILTQVSYNQVFVVDSFTGDWARIILPDSNRTGFIYYTSYAQIFDNLSSFNDCEVFVDSLIYPDTLFSGDSFEVKLYLKNTGYVSLDSIFGISFLEKSLFYYETFWSDSGFAKSYGNNTLPGQNGIKTFYFKAPFILNDSLLSYDVVLKRNDDTSSNYFNIKIYVKSKSSGKVEDDKIFCEENFKTLRKFYHVYDLTGRLIKKGDGEFNITDVKKFSTGVYFLIFSDGDKINRKKIIMLK</sequence>
<gene>
    <name evidence="6" type="ORF">XE03_0291</name>
</gene>
<dbReference type="GO" id="GO:0009313">
    <property type="term" value="P:oligosaccharide catabolic process"/>
    <property type="evidence" value="ECO:0007669"/>
    <property type="project" value="TreeGrafter"/>
</dbReference>
<dbReference type="PROSITE" id="PS51910">
    <property type="entry name" value="GH18_2"/>
    <property type="match status" value="1"/>
</dbReference>
<dbReference type="PANTHER" id="PTHR46290:SF1">
    <property type="entry name" value="DI-N-ACETYLCHITOBIASE"/>
    <property type="match status" value="1"/>
</dbReference>
<dbReference type="InterPro" id="IPR003646">
    <property type="entry name" value="SH3-like_bac-type"/>
</dbReference>
<dbReference type="Gene3D" id="3.20.20.80">
    <property type="entry name" value="Glycosidases"/>
    <property type="match status" value="1"/>
</dbReference>
<dbReference type="InterPro" id="IPR017853">
    <property type="entry name" value="GH"/>
</dbReference>
<organism evidence="6 7">
    <name type="scientific">candidate division TA06 bacterium 34_109</name>
    <dbReference type="NCBI Taxonomy" id="1635277"/>
    <lineage>
        <taxon>Bacteria</taxon>
        <taxon>Bacteria division TA06</taxon>
    </lineage>
</organism>
<dbReference type="EMBL" id="LGGX01000001">
    <property type="protein sequence ID" value="KUK88285.1"/>
    <property type="molecule type" value="Genomic_DNA"/>
</dbReference>
<dbReference type="Proteomes" id="UP000053467">
    <property type="component" value="Unassembled WGS sequence"/>
</dbReference>
<dbReference type="SMART" id="SM00287">
    <property type="entry name" value="SH3b"/>
    <property type="match status" value="2"/>
</dbReference>
<feature type="domain" description="GH18" evidence="5">
    <location>
        <begin position="55"/>
        <end position="381"/>
    </location>
</feature>
<dbReference type="GO" id="GO:0008061">
    <property type="term" value="F:chitin binding"/>
    <property type="evidence" value="ECO:0007669"/>
    <property type="project" value="InterPro"/>
</dbReference>
<evidence type="ECO:0000313" key="7">
    <source>
        <dbReference type="Proteomes" id="UP000053467"/>
    </source>
</evidence>
<dbReference type="PANTHER" id="PTHR46290">
    <property type="entry name" value="DI-N-ACETYLCHITOBIASE"/>
    <property type="match status" value="1"/>
</dbReference>
<evidence type="ECO:0000259" key="4">
    <source>
        <dbReference type="PROSITE" id="PS51781"/>
    </source>
</evidence>
<dbReference type="NCBIfam" id="TIGR04183">
    <property type="entry name" value="Por_Secre_tail"/>
    <property type="match status" value="1"/>
</dbReference>
<feature type="domain" description="SH3b" evidence="4">
    <location>
        <begin position="460"/>
        <end position="525"/>
    </location>
</feature>
<dbReference type="InterPro" id="IPR029070">
    <property type="entry name" value="Chitinase_insertion_sf"/>
</dbReference>
<dbReference type="InterPro" id="IPR051887">
    <property type="entry name" value="GH18_Domain-Containing"/>
</dbReference>
<dbReference type="Pfam" id="PF08239">
    <property type="entry name" value="SH3_3"/>
    <property type="match status" value="2"/>
</dbReference>
<dbReference type="Gene3D" id="3.10.50.10">
    <property type="match status" value="1"/>
</dbReference>
<reference evidence="7" key="1">
    <citation type="journal article" date="2015" name="MBio">
        <title>Genome-Resolved Metagenomic Analysis Reveals Roles for Candidate Phyla and Other Microbial Community Members in Biogeochemical Transformations in Oil Reservoirs.</title>
        <authorList>
            <person name="Hu P."/>
            <person name="Tom L."/>
            <person name="Singh A."/>
            <person name="Thomas B.C."/>
            <person name="Baker B.J."/>
            <person name="Piceno Y.M."/>
            <person name="Andersen G.L."/>
            <person name="Banfield J.F."/>
        </authorList>
    </citation>
    <scope>NUCLEOTIDE SEQUENCE [LARGE SCALE GENOMIC DNA]</scope>
</reference>
<evidence type="ECO:0000256" key="3">
    <source>
        <dbReference type="RuleBase" id="RU000489"/>
    </source>
</evidence>
<dbReference type="AlphaFoldDB" id="A0A117M7A9"/>
<proteinExistence type="predicted"/>
<comment type="caution">
    <text evidence="6">The sequence shown here is derived from an EMBL/GenBank/DDBJ whole genome shotgun (WGS) entry which is preliminary data.</text>
</comment>
<feature type="domain" description="SH3b" evidence="4">
    <location>
        <begin position="382"/>
        <end position="452"/>
    </location>
</feature>
<keyword evidence="2 3" id="KW-0326">Glycosidase</keyword>
<evidence type="ECO:0000259" key="5">
    <source>
        <dbReference type="PROSITE" id="PS51910"/>
    </source>
</evidence>
<dbReference type="Gene3D" id="2.30.30.40">
    <property type="entry name" value="SH3 Domains"/>
    <property type="match status" value="2"/>
</dbReference>
<dbReference type="GO" id="GO:0004553">
    <property type="term" value="F:hydrolase activity, hydrolyzing O-glycosyl compounds"/>
    <property type="evidence" value="ECO:0007669"/>
    <property type="project" value="InterPro"/>
</dbReference>
<evidence type="ECO:0000256" key="2">
    <source>
        <dbReference type="ARBA" id="ARBA00023295"/>
    </source>
</evidence>
<dbReference type="SMART" id="SM00636">
    <property type="entry name" value="Glyco_18"/>
    <property type="match status" value="1"/>
</dbReference>
<dbReference type="PROSITE" id="PS01095">
    <property type="entry name" value="GH18_1"/>
    <property type="match status" value="1"/>
</dbReference>
<dbReference type="InterPro" id="IPR011583">
    <property type="entry name" value="Chitinase_II/V-like_cat"/>
</dbReference>
<protein>
    <submittedName>
        <fullName evidence="6">Glycosyl hydrolase, family 18</fullName>
    </submittedName>
</protein>